<feature type="transmembrane region" description="Helical" evidence="2">
    <location>
        <begin position="270"/>
        <end position="286"/>
    </location>
</feature>
<evidence type="ECO:0000256" key="1">
    <source>
        <dbReference type="SAM" id="MobiDB-lite"/>
    </source>
</evidence>
<feature type="transmembrane region" description="Helical" evidence="2">
    <location>
        <begin position="90"/>
        <end position="108"/>
    </location>
</feature>
<feature type="transmembrane region" description="Helical" evidence="2">
    <location>
        <begin position="207"/>
        <end position="226"/>
    </location>
</feature>
<reference evidence="3" key="1">
    <citation type="submission" date="2021-01" db="EMBL/GenBank/DDBJ databases">
        <authorList>
            <person name="Corre E."/>
            <person name="Pelletier E."/>
            <person name="Niang G."/>
            <person name="Scheremetjew M."/>
            <person name="Finn R."/>
            <person name="Kale V."/>
            <person name="Holt S."/>
            <person name="Cochrane G."/>
            <person name="Meng A."/>
            <person name="Brown T."/>
            <person name="Cohen L."/>
        </authorList>
    </citation>
    <scope>NUCLEOTIDE SEQUENCE</scope>
    <source>
        <strain evidence="3">CCMP125</strain>
    </source>
</reference>
<dbReference type="AlphaFoldDB" id="A0A7S3DV48"/>
<proteinExistence type="predicted"/>
<keyword evidence="2" id="KW-1133">Transmembrane helix</keyword>
<accession>A0A7S3DV48</accession>
<dbReference type="EMBL" id="HBHT01032564">
    <property type="protein sequence ID" value="CAD9984878.1"/>
    <property type="molecule type" value="Transcribed_RNA"/>
</dbReference>
<feature type="region of interest" description="Disordered" evidence="1">
    <location>
        <begin position="297"/>
        <end position="323"/>
    </location>
</feature>
<feature type="transmembrane region" description="Helical" evidence="2">
    <location>
        <begin position="54"/>
        <end position="78"/>
    </location>
</feature>
<keyword evidence="2" id="KW-0472">Membrane</keyword>
<name>A0A7S3DV48_9STRA</name>
<evidence type="ECO:0000256" key="2">
    <source>
        <dbReference type="SAM" id="Phobius"/>
    </source>
</evidence>
<gene>
    <name evidence="3" type="ORF">APAL1065_LOCUS21879</name>
</gene>
<feature type="transmembrane region" description="Helical" evidence="2">
    <location>
        <begin position="21"/>
        <end position="39"/>
    </location>
</feature>
<sequence length="323" mass="34392">MSNINSETGEYTANEGRSPRFTSWVFFLICSVITLKASVEVRNDMEDPNGASKWAVTCSAITFSVTALVALVHLAPVYSSLIIGSKIEGLIILIMTGFWAATVSIVSNTNNDLGAVKSDTNQVSNGNLYYFSWAGFVTAIQLLVSYLKSSFGIDLMDEVSGRGARLMYWAGLLTAAIVVLGSSARVMNEDCTSEHEGDFPSSYCARTKLGVGLGSVGFAFSIIVVGMKLVRSTPPFTVEFALASLLTVLNAFGVAYITSNSGPGRAIGNLYYSSWISFLLSAYLAVDCFNASKGAGADDNVEQGKASEADIPVGDLDDEEANR</sequence>
<feature type="transmembrane region" description="Helical" evidence="2">
    <location>
        <begin position="168"/>
        <end position="187"/>
    </location>
</feature>
<protein>
    <submittedName>
        <fullName evidence="3">Uncharacterized protein</fullName>
    </submittedName>
</protein>
<feature type="transmembrane region" description="Helical" evidence="2">
    <location>
        <begin position="128"/>
        <end position="147"/>
    </location>
</feature>
<feature type="transmembrane region" description="Helical" evidence="2">
    <location>
        <begin position="238"/>
        <end position="258"/>
    </location>
</feature>
<evidence type="ECO:0000313" key="3">
    <source>
        <dbReference type="EMBL" id="CAD9984878.1"/>
    </source>
</evidence>
<organism evidence="3">
    <name type="scientific">Entomoneis paludosa</name>
    <dbReference type="NCBI Taxonomy" id="265537"/>
    <lineage>
        <taxon>Eukaryota</taxon>
        <taxon>Sar</taxon>
        <taxon>Stramenopiles</taxon>
        <taxon>Ochrophyta</taxon>
        <taxon>Bacillariophyta</taxon>
        <taxon>Bacillariophyceae</taxon>
        <taxon>Bacillariophycidae</taxon>
        <taxon>Entomoneidaceae</taxon>
        <taxon>Entomoneis</taxon>
    </lineage>
</organism>
<keyword evidence="2" id="KW-0812">Transmembrane</keyword>